<dbReference type="EMBL" id="BDSA01000002">
    <property type="protein sequence ID" value="GBE61135.1"/>
    <property type="molecule type" value="Genomic_DNA"/>
</dbReference>
<gene>
    <name evidence="2" type="ORF">BOVATA_026280</name>
</gene>
<evidence type="ECO:0000313" key="2">
    <source>
        <dbReference type="EMBL" id="GBE61135.1"/>
    </source>
</evidence>
<dbReference type="RefSeq" id="XP_028867378.1">
    <property type="nucleotide sequence ID" value="XM_029011545.1"/>
</dbReference>
<evidence type="ECO:0000313" key="3">
    <source>
        <dbReference type="Proteomes" id="UP000236319"/>
    </source>
</evidence>
<sequence length="276" mass="29546">MCLSTALDVINLVVNTVTDPPAHFRDDIADNSASEFTGLVHRVSVKNTVQQGTGKEVTGTRGVNDGDTGGRNLESPTAENNEGAIRTHSDDHSLVLELLNRGKVLEVLENFLRGVKVVKPHVLLKVTTQVSRFLSNRLQELTVLPDAHSVSEQGNDLLATAKSGVDHLVGKINVARGTQHEAVNYVEVEFVHDALIQIVSSKGLRGTRYVVLAVLAIRGNQGVEVAGVHVRPADGLHFNTVVGKVVVEFVSQIILTEHSEVGSLATAVSVRARSVG</sequence>
<accession>A0A2H6KDR9</accession>
<dbReference type="OrthoDB" id="10597477at2759"/>
<keyword evidence="3" id="KW-1185">Reference proteome</keyword>
<dbReference type="AlphaFoldDB" id="A0A2H6KDR9"/>
<dbReference type="GeneID" id="39874905"/>
<organism evidence="2 3">
    <name type="scientific">Babesia ovata</name>
    <dbReference type="NCBI Taxonomy" id="189622"/>
    <lineage>
        <taxon>Eukaryota</taxon>
        <taxon>Sar</taxon>
        <taxon>Alveolata</taxon>
        <taxon>Apicomplexa</taxon>
        <taxon>Aconoidasida</taxon>
        <taxon>Piroplasmida</taxon>
        <taxon>Babesiidae</taxon>
        <taxon>Babesia</taxon>
    </lineage>
</organism>
<dbReference type="Proteomes" id="UP000236319">
    <property type="component" value="Unassembled WGS sequence"/>
</dbReference>
<evidence type="ECO:0000256" key="1">
    <source>
        <dbReference type="SAM" id="MobiDB-lite"/>
    </source>
</evidence>
<comment type="caution">
    <text evidence="2">The sequence shown here is derived from an EMBL/GenBank/DDBJ whole genome shotgun (WGS) entry which is preliminary data.</text>
</comment>
<dbReference type="VEuPathDB" id="PiroplasmaDB:BOVATA_026280"/>
<reference evidence="2 3" key="1">
    <citation type="journal article" date="2017" name="BMC Genomics">
        <title>Whole-genome assembly of Babesia ovata and comparative genomics between closely related pathogens.</title>
        <authorList>
            <person name="Yamagishi J."/>
            <person name="Asada M."/>
            <person name="Hakimi H."/>
            <person name="Tanaka T.Q."/>
            <person name="Sugimoto C."/>
            <person name="Kawazu S."/>
        </authorList>
    </citation>
    <scope>NUCLEOTIDE SEQUENCE [LARGE SCALE GENOMIC DNA]</scope>
    <source>
        <strain evidence="2 3">Miyake</strain>
    </source>
</reference>
<protein>
    <submittedName>
        <fullName evidence="2">Uncharacterized protein</fullName>
    </submittedName>
</protein>
<feature type="region of interest" description="Disordered" evidence="1">
    <location>
        <begin position="49"/>
        <end position="86"/>
    </location>
</feature>
<proteinExistence type="predicted"/>
<name>A0A2H6KDR9_9APIC</name>